<dbReference type="InterPro" id="IPR001091">
    <property type="entry name" value="RM_Methyltransferase"/>
</dbReference>
<evidence type="ECO:0000313" key="11">
    <source>
        <dbReference type="Proteomes" id="UP000316304"/>
    </source>
</evidence>
<accession>A0A5C6CNA4</accession>
<dbReference type="SUPFAM" id="SSF53335">
    <property type="entry name" value="S-adenosyl-L-methionine-dependent methyltransferases"/>
    <property type="match status" value="2"/>
</dbReference>
<dbReference type="PROSITE" id="PS00093">
    <property type="entry name" value="N4_MTASE"/>
    <property type="match status" value="1"/>
</dbReference>
<keyword evidence="5" id="KW-0680">Restriction system</keyword>
<comment type="caution">
    <text evidence="10">The sequence shown here is derived from an EMBL/GenBank/DDBJ whole genome shotgun (WGS) entry which is preliminary data.</text>
</comment>
<keyword evidence="6" id="KW-0238">DNA-binding</keyword>
<dbReference type="AlphaFoldDB" id="A0A5C6CNA4"/>
<gene>
    <name evidence="10" type="ORF">Pla52o_11550</name>
</gene>
<dbReference type="GO" id="GO:0009307">
    <property type="term" value="P:DNA restriction-modification system"/>
    <property type="evidence" value="ECO:0007669"/>
    <property type="project" value="UniProtKB-KW"/>
</dbReference>
<keyword evidence="4" id="KW-0949">S-adenosyl-L-methionine</keyword>
<keyword evidence="11" id="KW-1185">Reference proteome</keyword>
<protein>
    <recommendedName>
        <fullName evidence="8">Methyltransferase</fullName>
        <ecNumber evidence="8">2.1.1.-</ecNumber>
    </recommendedName>
</protein>
<evidence type="ECO:0000256" key="7">
    <source>
        <dbReference type="ARBA" id="ARBA00049120"/>
    </source>
</evidence>
<evidence type="ECO:0000313" key="10">
    <source>
        <dbReference type="EMBL" id="TWU24861.1"/>
    </source>
</evidence>
<dbReference type="GO" id="GO:0008170">
    <property type="term" value="F:N-methyltransferase activity"/>
    <property type="evidence" value="ECO:0007669"/>
    <property type="project" value="InterPro"/>
</dbReference>
<dbReference type="EC" id="2.1.1.-" evidence="8"/>
<evidence type="ECO:0000256" key="1">
    <source>
        <dbReference type="ARBA" id="ARBA00010203"/>
    </source>
</evidence>
<reference evidence="10 11" key="1">
    <citation type="submission" date="2019-02" db="EMBL/GenBank/DDBJ databases">
        <title>Deep-cultivation of Planctomycetes and their phenomic and genomic characterization uncovers novel biology.</title>
        <authorList>
            <person name="Wiegand S."/>
            <person name="Jogler M."/>
            <person name="Boedeker C."/>
            <person name="Pinto D."/>
            <person name="Vollmers J."/>
            <person name="Rivas-Marin E."/>
            <person name="Kohn T."/>
            <person name="Peeters S.H."/>
            <person name="Heuer A."/>
            <person name="Rast P."/>
            <person name="Oberbeckmann S."/>
            <person name="Bunk B."/>
            <person name="Jeske O."/>
            <person name="Meyerdierks A."/>
            <person name="Storesund J.E."/>
            <person name="Kallscheuer N."/>
            <person name="Luecker S."/>
            <person name="Lage O.M."/>
            <person name="Pohl T."/>
            <person name="Merkel B.J."/>
            <person name="Hornburger P."/>
            <person name="Mueller R.-W."/>
            <person name="Bruemmer F."/>
            <person name="Labrenz M."/>
            <person name="Spormann A.M."/>
            <person name="Op Den Camp H."/>
            <person name="Overmann J."/>
            <person name="Amann R."/>
            <person name="Jetten M.S.M."/>
            <person name="Mascher T."/>
            <person name="Medema M.H."/>
            <person name="Devos D.P."/>
            <person name="Kaster A.-K."/>
            <person name="Ovreas L."/>
            <person name="Rohde M."/>
            <person name="Galperin M.Y."/>
            <person name="Jogler C."/>
        </authorList>
    </citation>
    <scope>NUCLEOTIDE SEQUENCE [LARGE SCALE GENOMIC DNA]</scope>
    <source>
        <strain evidence="10 11">Pla52o</strain>
    </source>
</reference>
<name>A0A5C6CNA4_9BACT</name>
<dbReference type="InterPro" id="IPR002941">
    <property type="entry name" value="DNA_methylase_N4/N6"/>
</dbReference>
<dbReference type="GO" id="GO:0032259">
    <property type="term" value="P:methylation"/>
    <property type="evidence" value="ECO:0007669"/>
    <property type="project" value="UniProtKB-KW"/>
</dbReference>
<feature type="domain" description="DNA methylase N-4/N-6" evidence="9">
    <location>
        <begin position="18"/>
        <end position="72"/>
    </location>
</feature>
<dbReference type="EMBL" id="SJPT01000002">
    <property type="protein sequence ID" value="TWU24861.1"/>
    <property type="molecule type" value="Genomic_DNA"/>
</dbReference>
<dbReference type="RefSeq" id="WP_146593605.1">
    <property type="nucleotide sequence ID" value="NZ_SJPT01000002.1"/>
</dbReference>
<organism evidence="10 11">
    <name type="scientific">Novipirellula galeiformis</name>
    <dbReference type="NCBI Taxonomy" id="2528004"/>
    <lineage>
        <taxon>Bacteria</taxon>
        <taxon>Pseudomonadati</taxon>
        <taxon>Planctomycetota</taxon>
        <taxon>Planctomycetia</taxon>
        <taxon>Pirellulales</taxon>
        <taxon>Pirellulaceae</taxon>
        <taxon>Novipirellula</taxon>
    </lineage>
</organism>
<sequence length="369" mass="42657">MTTLTGRYSTAEKRWSGVGPYYAMFPSSFAEQIILKYTSVGDRVLDPFAGRGTSIYSAAINQRIGIGIEINPVGWVYSKAKLNPAGKSSVQNRLEEIGRNAFRYRRATAEMPPFFRHCYTEDVLSFLLTCRSWLNWRQSKTDWTLMSLLLVHLHGKRTDSFSNQMRQAKSMSPPYAIRWWKENNQQPPQIDPVKFMQKKLDWRYKRGCPVTSNSEVYLGNSIVRLGHIAKKLSAASENVKLLFTSPPYCGVTDYHYDQWLRLWMLGGEPSPSAPQDSLRGKFIDREKYKKLLLDVFRNASRTLADDAIVYVRTDRRKLTLEITKEVLQEVFPHLRMRSYTRLSPEKTQTDLFANLPAERGETDVVLYPR</sequence>
<comment type="similarity">
    <text evidence="1">Belongs to the N(4)/N(6)-methyltransferase family. N(4) subfamily.</text>
</comment>
<dbReference type="InterPro" id="IPR017985">
    <property type="entry name" value="MeTrfase_CN4_CS"/>
</dbReference>
<dbReference type="Proteomes" id="UP000316304">
    <property type="component" value="Unassembled WGS sequence"/>
</dbReference>
<comment type="catalytic activity">
    <reaction evidence="7">
        <text>a 2'-deoxycytidine in DNA + S-adenosyl-L-methionine = an N(4)-methyl-2'-deoxycytidine in DNA + S-adenosyl-L-homocysteine + H(+)</text>
        <dbReference type="Rhea" id="RHEA:16857"/>
        <dbReference type="Rhea" id="RHEA-COMP:11369"/>
        <dbReference type="Rhea" id="RHEA-COMP:13674"/>
        <dbReference type="ChEBI" id="CHEBI:15378"/>
        <dbReference type="ChEBI" id="CHEBI:57856"/>
        <dbReference type="ChEBI" id="CHEBI:59789"/>
        <dbReference type="ChEBI" id="CHEBI:85452"/>
        <dbReference type="ChEBI" id="CHEBI:137933"/>
        <dbReference type="EC" id="2.1.1.113"/>
    </reaction>
</comment>
<dbReference type="InterPro" id="IPR029063">
    <property type="entry name" value="SAM-dependent_MTases_sf"/>
</dbReference>
<evidence type="ECO:0000256" key="5">
    <source>
        <dbReference type="ARBA" id="ARBA00022747"/>
    </source>
</evidence>
<evidence type="ECO:0000256" key="6">
    <source>
        <dbReference type="ARBA" id="ARBA00023125"/>
    </source>
</evidence>
<evidence type="ECO:0000256" key="8">
    <source>
        <dbReference type="RuleBase" id="RU362026"/>
    </source>
</evidence>
<keyword evidence="3 10" id="KW-0808">Transferase</keyword>
<dbReference type="PRINTS" id="PR00508">
    <property type="entry name" value="S21N4MTFRASE"/>
</dbReference>
<dbReference type="Gene3D" id="3.40.50.150">
    <property type="entry name" value="Vaccinia Virus protein VP39"/>
    <property type="match status" value="2"/>
</dbReference>
<evidence type="ECO:0000259" key="9">
    <source>
        <dbReference type="Pfam" id="PF01555"/>
    </source>
</evidence>
<dbReference type="GO" id="GO:0015667">
    <property type="term" value="F:site-specific DNA-methyltransferase (cytosine-N4-specific) activity"/>
    <property type="evidence" value="ECO:0007669"/>
    <property type="project" value="UniProtKB-EC"/>
</dbReference>
<evidence type="ECO:0000256" key="3">
    <source>
        <dbReference type="ARBA" id="ARBA00022679"/>
    </source>
</evidence>
<evidence type="ECO:0000256" key="4">
    <source>
        <dbReference type="ARBA" id="ARBA00022691"/>
    </source>
</evidence>
<proteinExistence type="inferred from homology"/>
<dbReference type="Pfam" id="PF01555">
    <property type="entry name" value="N6_N4_Mtase"/>
    <property type="match status" value="1"/>
</dbReference>
<evidence type="ECO:0000256" key="2">
    <source>
        <dbReference type="ARBA" id="ARBA00022603"/>
    </source>
</evidence>
<keyword evidence="2 10" id="KW-0489">Methyltransferase</keyword>
<dbReference type="GO" id="GO:0003677">
    <property type="term" value="F:DNA binding"/>
    <property type="evidence" value="ECO:0007669"/>
    <property type="project" value="UniProtKB-KW"/>
</dbReference>
<dbReference type="OrthoDB" id="9800801at2"/>